<evidence type="ECO:0000313" key="3">
    <source>
        <dbReference type="Proteomes" id="UP000248090"/>
    </source>
</evidence>
<comment type="caution">
    <text evidence="2">The sequence shown here is derived from an EMBL/GenBank/DDBJ whole genome shotgun (WGS) entry which is preliminary data.</text>
</comment>
<name>A0ABX5LUW5_9GAMM</name>
<protein>
    <recommendedName>
        <fullName evidence="4">Integrating conjugative element protein</fullName>
    </recommendedName>
</protein>
<dbReference type="Pfam" id="PF11920">
    <property type="entry name" value="DUF3438"/>
    <property type="match status" value="2"/>
</dbReference>
<dbReference type="Proteomes" id="UP000248090">
    <property type="component" value="Unassembled WGS sequence"/>
</dbReference>
<keyword evidence="3" id="KW-1185">Reference proteome</keyword>
<gene>
    <name evidence="2" type="ORF">WH50_15280</name>
</gene>
<accession>A0ABX5LUW5</accession>
<evidence type="ECO:0000256" key="1">
    <source>
        <dbReference type="SAM" id="MobiDB-lite"/>
    </source>
</evidence>
<organism evidence="2 3">
    <name type="scientific">Pokkaliibacter plantistimulans</name>
    <dbReference type="NCBI Taxonomy" id="1635171"/>
    <lineage>
        <taxon>Bacteria</taxon>
        <taxon>Pseudomonadati</taxon>
        <taxon>Pseudomonadota</taxon>
        <taxon>Gammaproteobacteria</taxon>
        <taxon>Oceanospirillales</taxon>
        <taxon>Balneatrichaceae</taxon>
        <taxon>Pokkaliibacter</taxon>
    </lineage>
</organism>
<dbReference type="InterPro" id="IPR021844">
    <property type="entry name" value="Integr_conj_element_PFL4704"/>
</dbReference>
<dbReference type="RefSeq" id="WP_110188102.1">
    <property type="nucleotide sequence ID" value="NZ_LAPT01000076.1"/>
</dbReference>
<dbReference type="NCBIfam" id="TIGR03749">
    <property type="entry name" value="conj_TIGR03749"/>
    <property type="match status" value="1"/>
</dbReference>
<sequence>MKLLHWGGLMVGLVLSPLVSAVELVHWNRVPIKTSLAVGQERIVYVDRNVKLALPVALADTLRVQIAGGALYLKAASAFPETRIPLQVVETGEIILLDVTAQDAAAVTANSTAYEPMKVLYGEAGDDLSSFGITAGLASSYASDGLPGSAGAGAVSARASGSSANSAAAPAVPRPTADDAVAGRIGRTDATTRTPVPISLTRYAAQNMYAPLRTVEALPGVSAVPVRAKGPLGSLLPSLDVDARAVAAWKLSDYTVTAVRLINRAPCAVLLDPRLLNGDLYSIAFQHPTLGPAGSAEDTTTAYLVTQGKGLESALLPLPYRPAKGAQ</sequence>
<evidence type="ECO:0000313" key="2">
    <source>
        <dbReference type="EMBL" id="PXF30429.1"/>
    </source>
</evidence>
<dbReference type="EMBL" id="LAPT01000076">
    <property type="protein sequence ID" value="PXF30429.1"/>
    <property type="molecule type" value="Genomic_DNA"/>
</dbReference>
<proteinExistence type="predicted"/>
<evidence type="ECO:0008006" key="4">
    <source>
        <dbReference type="Google" id="ProtNLM"/>
    </source>
</evidence>
<reference evidence="2 3" key="1">
    <citation type="submission" date="2015-03" db="EMBL/GenBank/DDBJ databases">
        <authorList>
            <person name="Krishnan R."/>
            <person name="Midha S."/>
            <person name="Patil P.B."/>
            <person name="Rameshkumar N."/>
        </authorList>
    </citation>
    <scope>NUCLEOTIDE SEQUENCE [LARGE SCALE GENOMIC DNA]</scope>
    <source>
        <strain evidence="2 3">L1E11</strain>
    </source>
</reference>
<feature type="region of interest" description="Disordered" evidence="1">
    <location>
        <begin position="164"/>
        <end position="188"/>
    </location>
</feature>
<feature type="compositionally biased region" description="Low complexity" evidence="1">
    <location>
        <begin position="164"/>
        <end position="175"/>
    </location>
</feature>